<evidence type="ECO:0000256" key="1">
    <source>
        <dbReference type="ARBA" id="ARBA00004127"/>
    </source>
</evidence>
<evidence type="ECO:0000256" key="2">
    <source>
        <dbReference type="ARBA" id="ARBA00022692"/>
    </source>
</evidence>
<accession>A0A3D8IVC1</accession>
<feature type="transmembrane region" description="Helical" evidence="5">
    <location>
        <begin position="6"/>
        <end position="27"/>
    </location>
</feature>
<evidence type="ECO:0008006" key="8">
    <source>
        <dbReference type="Google" id="ProtNLM"/>
    </source>
</evidence>
<protein>
    <recommendedName>
        <fullName evidence="8">Isoprenylcysteine carboxylmethyltransferase family protein</fullName>
    </recommendedName>
</protein>
<feature type="transmembrane region" description="Helical" evidence="5">
    <location>
        <begin position="83"/>
        <end position="115"/>
    </location>
</feature>
<dbReference type="OrthoDB" id="5417332at2"/>
<reference evidence="6 7" key="1">
    <citation type="submission" date="2018-04" db="EMBL/GenBank/DDBJ databases">
        <title>Novel Campyloabacter and Helicobacter Species and Strains.</title>
        <authorList>
            <person name="Mannion A.J."/>
            <person name="Shen Z."/>
            <person name="Fox J.G."/>
        </authorList>
    </citation>
    <scope>NUCLEOTIDE SEQUENCE [LARGE SCALE GENOMIC DNA]</scope>
    <source>
        <strain evidence="6 7">MIT 12-6600</strain>
    </source>
</reference>
<dbReference type="InterPro" id="IPR007318">
    <property type="entry name" value="Phopholipid_MeTrfase"/>
</dbReference>
<dbReference type="GO" id="GO:0012505">
    <property type="term" value="C:endomembrane system"/>
    <property type="evidence" value="ECO:0007669"/>
    <property type="project" value="UniProtKB-SubCell"/>
</dbReference>
<dbReference type="RefSeq" id="WP_115570466.1">
    <property type="nucleotide sequence ID" value="NZ_NXLT01000001.1"/>
</dbReference>
<dbReference type="EMBL" id="NXLT01000001">
    <property type="protein sequence ID" value="RDU68521.1"/>
    <property type="molecule type" value="Genomic_DNA"/>
</dbReference>
<organism evidence="6 7">
    <name type="scientific">Helicobacter equorum</name>
    <dbReference type="NCBI Taxonomy" id="361872"/>
    <lineage>
        <taxon>Bacteria</taxon>
        <taxon>Pseudomonadati</taxon>
        <taxon>Campylobacterota</taxon>
        <taxon>Epsilonproteobacteria</taxon>
        <taxon>Campylobacterales</taxon>
        <taxon>Helicobacteraceae</taxon>
        <taxon>Helicobacter</taxon>
    </lineage>
</organism>
<dbReference type="AlphaFoldDB" id="A0A3D8IVC1"/>
<dbReference type="Proteomes" id="UP000256514">
    <property type="component" value="Unassembled WGS sequence"/>
</dbReference>
<sequence>MKWNRFIWQYLLGTIGVVWLIISYTPYNDFVANCIRGVGIALVIVGVIGRLYATMFIGGMKNEGADGNSFIDYGAYSLCRNPLYLFSFIGFLGILALKAQLILIILGGILFLWIYRMTILGEENFLSQRFGEKYQQFLQNTSRFFPSFAHFSCPEKIEVRPKFFHKELRRALNWFIGVVAILVIEVLHNYEILPNFYMMY</sequence>
<feature type="transmembrane region" description="Helical" evidence="5">
    <location>
        <begin position="34"/>
        <end position="53"/>
    </location>
</feature>
<feature type="transmembrane region" description="Helical" evidence="5">
    <location>
        <begin position="171"/>
        <end position="190"/>
    </location>
</feature>
<keyword evidence="7" id="KW-1185">Reference proteome</keyword>
<proteinExistence type="predicted"/>
<dbReference type="PANTHER" id="PTHR12714:SF9">
    <property type="entry name" value="PROTEIN-S-ISOPRENYLCYSTEINE O-METHYLTRANSFERASE"/>
    <property type="match status" value="1"/>
</dbReference>
<evidence type="ECO:0000313" key="6">
    <source>
        <dbReference type="EMBL" id="RDU68521.1"/>
    </source>
</evidence>
<dbReference type="Pfam" id="PF04191">
    <property type="entry name" value="PEMT"/>
    <property type="match status" value="1"/>
</dbReference>
<keyword evidence="4 5" id="KW-0472">Membrane</keyword>
<keyword evidence="2 5" id="KW-0812">Transmembrane</keyword>
<evidence type="ECO:0000256" key="5">
    <source>
        <dbReference type="SAM" id="Phobius"/>
    </source>
</evidence>
<evidence type="ECO:0000313" key="7">
    <source>
        <dbReference type="Proteomes" id="UP000256514"/>
    </source>
</evidence>
<evidence type="ECO:0000256" key="4">
    <source>
        <dbReference type="ARBA" id="ARBA00023136"/>
    </source>
</evidence>
<dbReference type="Gene3D" id="1.20.120.1630">
    <property type="match status" value="1"/>
</dbReference>
<dbReference type="GO" id="GO:0016740">
    <property type="term" value="F:transferase activity"/>
    <property type="evidence" value="ECO:0007669"/>
    <property type="project" value="UniProtKB-ARBA"/>
</dbReference>
<dbReference type="PANTHER" id="PTHR12714">
    <property type="entry name" value="PROTEIN-S ISOPRENYLCYSTEINE O-METHYLTRANSFERASE"/>
    <property type="match status" value="1"/>
</dbReference>
<name>A0A3D8IVC1_9HELI</name>
<gene>
    <name evidence="6" type="ORF">CQA54_01565</name>
</gene>
<comment type="caution">
    <text evidence="6">The sequence shown here is derived from an EMBL/GenBank/DDBJ whole genome shotgun (WGS) entry which is preliminary data.</text>
</comment>
<comment type="subcellular location">
    <subcellularLocation>
        <location evidence="1">Endomembrane system</location>
        <topology evidence="1">Multi-pass membrane protein</topology>
    </subcellularLocation>
</comment>
<keyword evidence="3 5" id="KW-1133">Transmembrane helix</keyword>
<evidence type="ECO:0000256" key="3">
    <source>
        <dbReference type="ARBA" id="ARBA00022989"/>
    </source>
</evidence>